<organism evidence="2 3">
    <name type="scientific">Zobellia barbeyronii</name>
    <dbReference type="NCBI Taxonomy" id="2748009"/>
    <lineage>
        <taxon>Bacteria</taxon>
        <taxon>Pseudomonadati</taxon>
        <taxon>Bacteroidota</taxon>
        <taxon>Flavobacteriia</taxon>
        <taxon>Flavobacteriales</taxon>
        <taxon>Flavobacteriaceae</taxon>
        <taxon>Zobellia</taxon>
    </lineage>
</organism>
<dbReference type="RefSeq" id="WP_214611281.1">
    <property type="nucleotide sequence ID" value="NZ_JACATN010000002.1"/>
</dbReference>
<dbReference type="EMBL" id="JACATN010000002">
    <property type="protein sequence ID" value="MBT2161123.1"/>
    <property type="molecule type" value="Genomic_DNA"/>
</dbReference>
<evidence type="ECO:0000313" key="3">
    <source>
        <dbReference type="Proteomes" id="UP000740413"/>
    </source>
</evidence>
<dbReference type="SMART" id="SM00710">
    <property type="entry name" value="PbH1"/>
    <property type="match status" value="5"/>
</dbReference>
<dbReference type="Proteomes" id="UP000740413">
    <property type="component" value="Unassembled WGS sequence"/>
</dbReference>
<feature type="chain" id="PRO_5046427699" evidence="1">
    <location>
        <begin position="28"/>
        <end position="562"/>
    </location>
</feature>
<keyword evidence="1" id="KW-0732">Signal</keyword>
<dbReference type="InterPro" id="IPR006626">
    <property type="entry name" value="PbH1"/>
</dbReference>
<sequence>MKKFVFTIALLSLIFSTVTSCSTDDNADTEDGNLTSSETLGAYVAPIGVPDAWISPDIESPERPSSWETELAGYYFVEYAVGSDTDNTYGTPSSPRKTIPNPVPAGSYVVVAGNYNYIQNDIKLRGEGTGDTWVAGESGPVWVVSDSENKAEITDKKMLLSGSYVYLDGFYFHSGGRIQLGSYQPGSQVDHILIRNSEMKGEVDVAGGVLINTVGLEEGPAKDIIIYNNKAHRIGPLDSDVDIDARGCSIQSYTSNMWVLDNEFSNSSAGLQVEAGSLANQTTTHHIYISRNHIFDIAQAGIGIKYALDIIISENVVHDIIDTPWSPSKGIGFQYAPDRVWILFNEISNVYTGIRGGSDNGGAGTNGKSVFIIGNLIKDVTINGTAHNGATSGLGIEINNGATPRYIINNTIVNSDIGVANGYYNSTMFIENNMISNTKDFDIMLEDSYLTGSQSTLRNNHFDAEAKITWSNGVTHDLASFQTAFSKGEGCISANPLFVDTSVEDFSLQASSAAIDAALQPSDLTFDVYAHFESLYGLDIRVDFNQVSRPNNGSWDMGAFAN</sequence>
<feature type="signal peptide" evidence="1">
    <location>
        <begin position="1"/>
        <end position="27"/>
    </location>
</feature>
<dbReference type="PROSITE" id="PS51257">
    <property type="entry name" value="PROKAR_LIPOPROTEIN"/>
    <property type="match status" value="1"/>
</dbReference>
<keyword evidence="3" id="KW-1185">Reference proteome</keyword>
<proteinExistence type="predicted"/>
<dbReference type="InterPro" id="IPR011050">
    <property type="entry name" value="Pectin_lyase_fold/virulence"/>
</dbReference>
<comment type="caution">
    <text evidence="2">The sequence shown here is derived from an EMBL/GenBank/DDBJ whole genome shotgun (WGS) entry which is preliminary data.</text>
</comment>
<dbReference type="SUPFAM" id="SSF51126">
    <property type="entry name" value="Pectin lyase-like"/>
    <property type="match status" value="2"/>
</dbReference>
<gene>
    <name evidence="2" type="ORF">HW347_07585</name>
</gene>
<protein>
    <submittedName>
        <fullName evidence="2">Right-handed parallel beta-helix repeat-containing protein</fullName>
    </submittedName>
</protein>
<dbReference type="InterPro" id="IPR012334">
    <property type="entry name" value="Pectin_lyas_fold"/>
</dbReference>
<dbReference type="Gene3D" id="2.160.20.10">
    <property type="entry name" value="Single-stranded right-handed beta-helix, Pectin lyase-like"/>
    <property type="match status" value="1"/>
</dbReference>
<reference evidence="2 3" key="1">
    <citation type="submission" date="2020-06" db="EMBL/GenBank/DDBJ databases">
        <authorList>
            <person name="Isaeva M.P."/>
            <person name="Chernysheva N.Y."/>
        </authorList>
    </citation>
    <scope>NUCLEOTIDE SEQUENCE [LARGE SCALE GENOMIC DNA]</scope>
    <source>
        <strain evidence="2 3">KMM 6746</strain>
    </source>
</reference>
<evidence type="ECO:0000313" key="2">
    <source>
        <dbReference type="EMBL" id="MBT2161123.1"/>
    </source>
</evidence>
<reference evidence="3" key="2">
    <citation type="submission" date="2023-07" db="EMBL/GenBank/DDBJ databases">
        <title>Zobellia barbeyronii sp. nov., a new marine flavobacterium, isolated from green and red algae.</title>
        <authorList>
            <person name="Nedashkovskaya O.I."/>
            <person name="Otstavnykh N."/>
            <person name="Zhukova N."/>
            <person name="Guzev K."/>
            <person name="Chausova V."/>
            <person name="Tekutyeva L."/>
            <person name="Mikhailov V."/>
            <person name="Isaeva M."/>
        </authorList>
    </citation>
    <scope>NUCLEOTIDE SEQUENCE [LARGE SCALE GENOMIC DNA]</scope>
    <source>
        <strain evidence="3">KMM 6746</strain>
    </source>
</reference>
<name>A0ABS5WCJ7_9FLAO</name>
<accession>A0ABS5WCJ7</accession>
<evidence type="ECO:0000256" key="1">
    <source>
        <dbReference type="SAM" id="SignalP"/>
    </source>
</evidence>